<sequence length="441" mass="46028">MKIAVAVDICTESALAACRRLRRLDLARNRLDDAMPLRSLGALTLLGLEGNRLASLHGLEALAGLCELYAGANPLASLRALRPLQPLRCLVALDLAACLLAALPDYRPHCLFHLPALQVLDGQEVAPRERSAAQARFAGRLQADAVAGLLGHRDFGMAAALALGGLGLRTLGGVFAGGEWRALRRLVLDDNQLTEASGRNGFHRSSTMVSALAALTALEELSVARNRLGGACTFGIPGAAAAAVALAGGCGADPGSKMANPGCDTWGRRAGAGGAMLPALTQLCLADNGLASLRALQLHSLTAGGTLEELCLDRNAVKALDTHSFAGQTRLRQLGLARNGLRALAHLAPELPALAALDLAGCRLTDEGELARLAQLPALARAITPAAACSVHRMSRVTEPLLRGPRRLADSRRPMERAAATSPSKNLSPLTMLGTQPRRNL</sequence>
<feature type="compositionally biased region" description="Polar residues" evidence="4">
    <location>
        <begin position="421"/>
        <end position="441"/>
    </location>
</feature>
<feature type="compositionally biased region" description="Basic and acidic residues" evidence="4">
    <location>
        <begin position="407"/>
        <end position="416"/>
    </location>
</feature>
<evidence type="ECO:0000256" key="4">
    <source>
        <dbReference type="SAM" id="MobiDB-lite"/>
    </source>
</evidence>
<dbReference type="InterPro" id="IPR032675">
    <property type="entry name" value="LRR_dom_sf"/>
</dbReference>
<name>A0AAW1R2K2_9CHLO</name>
<evidence type="ECO:0000256" key="1">
    <source>
        <dbReference type="ARBA" id="ARBA00004430"/>
    </source>
</evidence>
<dbReference type="AlphaFoldDB" id="A0AAW1R2K2"/>
<evidence type="ECO:0000313" key="6">
    <source>
        <dbReference type="Proteomes" id="UP001445335"/>
    </source>
</evidence>
<proteinExistence type="predicted"/>
<reference evidence="5 6" key="1">
    <citation type="journal article" date="2024" name="Nat. Commun.">
        <title>Phylogenomics reveals the evolutionary origins of lichenization in chlorophyte algae.</title>
        <authorList>
            <person name="Puginier C."/>
            <person name="Libourel C."/>
            <person name="Otte J."/>
            <person name="Skaloud P."/>
            <person name="Haon M."/>
            <person name="Grisel S."/>
            <person name="Petersen M."/>
            <person name="Berrin J.G."/>
            <person name="Delaux P.M."/>
            <person name="Dal Grande F."/>
            <person name="Keller J."/>
        </authorList>
    </citation>
    <scope>NUCLEOTIDE SEQUENCE [LARGE SCALE GENOMIC DNA]</scope>
    <source>
        <strain evidence="5 6">SAG 245.80</strain>
    </source>
</reference>
<keyword evidence="2" id="KW-0433">Leucine-rich repeat</keyword>
<evidence type="ECO:0000256" key="3">
    <source>
        <dbReference type="ARBA" id="ARBA00022737"/>
    </source>
</evidence>
<dbReference type="EMBL" id="JALJOU010000055">
    <property type="protein sequence ID" value="KAK9827738.1"/>
    <property type="molecule type" value="Genomic_DNA"/>
</dbReference>
<dbReference type="InterPro" id="IPR001611">
    <property type="entry name" value="Leu-rich_rpt"/>
</dbReference>
<dbReference type="Proteomes" id="UP001445335">
    <property type="component" value="Unassembled WGS sequence"/>
</dbReference>
<organism evidence="5 6">
    <name type="scientific">Elliptochloris bilobata</name>
    <dbReference type="NCBI Taxonomy" id="381761"/>
    <lineage>
        <taxon>Eukaryota</taxon>
        <taxon>Viridiplantae</taxon>
        <taxon>Chlorophyta</taxon>
        <taxon>core chlorophytes</taxon>
        <taxon>Trebouxiophyceae</taxon>
        <taxon>Trebouxiophyceae incertae sedis</taxon>
        <taxon>Elliptochloris clade</taxon>
        <taxon>Elliptochloris</taxon>
    </lineage>
</organism>
<dbReference type="Gene3D" id="3.80.10.10">
    <property type="entry name" value="Ribonuclease Inhibitor"/>
    <property type="match status" value="2"/>
</dbReference>
<accession>A0AAW1R2K2</accession>
<feature type="region of interest" description="Disordered" evidence="4">
    <location>
        <begin position="404"/>
        <end position="441"/>
    </location>
</feature>
<keyword evidence="6" id="KW-1185">Reference proteome</keyword>
<dbReference type="PANTHER" id="PTHR15454">
    <property type="entry name" value="NISCHARIN RELATED"/>
    <property type="match status" value="1"/>
</dbReference>
<comment type="caution">
    <text evidence="5">The sequence shown here is derived from an EMBL/GenBank/DDBJ whole genome shotgun (WGS) entry which is preliminary data.</text>
</comment>
<dbReference type="SUPFAM" id="SSF52058">
    <property type="entry name" value="L domain-like"/>
    <property type="match status" value="1"/>
</dbReference>
<evidence type="ECO:0000313" key="5">
    <source>
        <dbReference type="EMBL" id="KAK9827738.1"/>
    </source>
</evidence>
<protein>
    <submittedName>
        <fullName evidence="5">Uncharacterized protein</fullName>
    </submittedName>
</protein>
<comment type="subcellular location">
    <subcellularLocation>
        <location evidence="1">Cytoplasm</location>
        <location evidence="1">Cytoskeleton</location>
        <location evidence="1">Cilium axoneme</location>
    </subcellularLocation>
</comment>
<dbReference type="GO" id="GO:0005930">
    <property type="term" value="C:axoneme"/>
    <property type="evidence" value="ECO:0007669"/>
    <property type="project" value="UniProtKB-SubCell"/>
</dbReference>
<dbReference type="PANTHER" id="PTHR15454:SF56">
    <property type="entry name" value="PROTEIN PHOSPHATASE 1 REGULATORY SUBUNIT 7-RELATED"/>
    <property type="match status" value="1"/>
</dbReference>
<evidence type="ECO:0000256" key="2">
    <source>
        <dbReference type="ARBA" id="ARBA00022614"/>
    </source>
</evidence>
<dbReference type="Pfam" id="PF13855">
    <property type="entry name" value="LRR_8"/>
    <property type="match status" value="1"/>
</dbReference>
<keyword evidence="3" id="KW-0677">Repeat</keyword>
<gene>
    <name evidence="5" type="ORF">WJX81_007983</name>
</gene>